<feature type="modified residue" description="4-aspartylphosphate" evidence="6">
    <location>
        <position position="61"/>
    </location>
</feature>
<dbReference type="InterPro" id="IPR011006">
    <property type="entry name" value="CheY-like_superfamily"/>
</dbReference>
<keyword evidence="5" id="KW-0804">Transcription</keyword>
<dbReference type="SUPFAM" id="SSF52172">
    <property type="entry name" value="CheY-like"/>
    <property type="match status" value="1"/>
</dbReference>
<dbReference type="Proteomes" id="UP000327458">
    <property type="component" value="Unassembled WGS sequence"/>
</dbReference>
<dbReference type="EMBL" id="VMRG01000001">
    <property type="protein sequence ID" value="KAA6232538.1"/>
    <property type="molecule type" value="Genomic_DNA"/>
</dbReference>
<dbReference type="PROSITE" id="PS50110">
    <property type="entry name" value="RESPONSE_REGULATORY"/>
    <property type="match status" value="1"/>
</dbReference>
<dbReference type="GO" id="GO:0032993">
    <property type="term" value="C:protein-DNA complex"/>
    <property type="evidence" value="ECO:0007669"/>
    <property type="project" value="TreeGrafter"/>
</dbReference>
<evidence type="ECO:0000313" key="8">
    <source>
        <dbReference type="EMBL" id="KAA6232538.1"/>
    </source>
</evidence>
<sequence length="236" mass="26069">MPDNDTFLRRNSIIVVQEDEASRDRIVEQLTREVPGVIAIGSAADCNKLLKQEEFALAIIDEVLSDESGFVLARNIRTKTGIPVLMLLGEDSHDKRLAGYLAGAIGCMDRGDALTELPPLVANILDVEIKKKGAVVKEWEWRLLKHGWVLVSPSGEKVKLTINEFEFMEVLVSASPRPAIRQELGEKLDYRNDIKGDKALEAVVHRLRQKIATIGGELILTTHGIGWWGLSAPVSA</sequence>
<dbReference type="PANTHER" id="PTHR48111">
    <property type="entry name" value="REGULATOR OF RPOS"/>
    <property type="match status" value="1"/>
</dbReference>
<evidence type="ECO:0000256" key="1">
    <source>
        <dbReference type="ARBA" id="ARBA00022553"/>
    </source>
</evidence>
<evidence type="ECO:0000256" key="2">
    <source>
        <dbReference type="ARBA" id="ARBA00023012"/>
    </source>
</evidence>
<protein>
    <submittedName>
        <fullName evidence="8">Response regulator transcription factor</fullName>
    </submittedName>
</protein>
<dbReference type="InterPro" id="IPR001789">
    <property type="entry name" value="Sig_transdc_resp-reg_receiver"/>
</dbReference>
<dbReference type="PANTHER" id="PTHR48111:SF1">
    <property type="entry name" value="TWO-COMPONENT RESPONSE REGULATOR ORR33"/>
    <property type="match status" value="1"/>
</dbReference>
<keyword evidence="1 6" id="KW-0597">Phosphoprotein</keyword>
<dbReference type="RefSeq" id="WP_151419398.1">
    <property type="nucleotide sequence ID" value="NZ_VMRG01000001.1"/>
</dbReference>
<evidence type="ECO:0000256" key="5">
    <source>
        <dbReference type="ARBA" id="ARBA00023163"/>
    </source>
</evidence>
<dbReference type="Gene3D" id="3.40.50.2300">
    <property type="match status" value="1"/>
</dbReference>
<dbReference type="InterPro" id="IPR016032">
    <property type="entry name" value="Sig_transdc_resp-reg_C-effctor"/>
</dbReference>
<name>A0A5M8IAQ5_CHLPH</name>
<dbReference type="AlphaFoldDB" id="A0A5M8IAQ5"/>
<organism evidence="8 9">
    <name type="scientific">Chlorobium phaeovibrioides</name>
    <dbReference type="NCBI Taxonomy" id="1094"/>
    <lineage>
        <taxon>Bacteria</taxon>
        <taxon>Pseudomonadati</taxon>
        <taxon>Chlorobiota</taxon>
        <taxon>Chlorobiia</taxon>
        <taxon>Chlorobiales</taxon>
        <taxon>Chlorobiaceae</taxon>
        <taxon>Chlorobium/Pelodictyon group</taxon>
        <taxon>Chlorobium</taxon>
    </lineage>
</organism>
<dbReference type="SMART" id="SM00448">
    <property type="entry name" value="REC"/>
    <property type="match status" value="1"/>
</dbReference>
<feature type="domain" description="Response regulatory" evidence="7">
    <location>
        <begin position="12"/>
        <end position="125"/>
    </location>
</feature>
<dbReference type="SUPFAM" id="SSF46894">
    <property type="entry name" value="C-terminal effector domain of the bipartite response regulators"/>
    <property type="match status" value="1"/>
</dbReference>
<dbReference type="GO" id="GO:0000156">
    <property type="term" value="F:phosphorelay response regulator activity"/>
    <property type="evidence" value="ECO:0007669"/>
    <property type="project" value="TreeGrafter"/>
</dbReference>
<keyword evidence="2" id="KW-0902">Two-component regulatory system</keyword>
<evidence type="ECO:0000256" key="3">
    <source>
        <dbReference type="ARBA" id="ARBA00023015"/>
    </source>
</evidence>
<evidence type="ECO:0000256" key="6">
    <source>
        <dbReference type="PROSITE-ProRule" id="PRU00169"/>
    </source>
</evidence>
<dbReference type="GO" id="GO:0005829">
    <property type="term" value="C:cytosol"/>
    <property type="evidence" value="ECO:0007669"/>
    <property type="project" value="TreeGrafter"/>
</dbReference>
<dbReference type="InterPro" id="IPR001867">
    <property type="entry name" value="OmpR/PhoB-type_DNA-bd"/>
</dbReference>
<keyword evidence="4" id="KW-0238">DNA-binding</keyword>
<dbReference type="InterPro" id="IPR039420">
    <property type="entry name" value="WalR-like"/>
</dbReference>
<dbReference type="CDD" id="cd00156">
    <property type="entry name" value="REC"/>
    <property type="match status" value="1"/>
</dbReference>
<keyword evidence="3" id="KW-0805">Transcription regulation</keyword>
<reference evidence="8 9" key="1">
    <citation type="submission" date="2019-07" db="EMBL/GenBank/DDBJ databases">
        <title>Draft genome Sequence of Chlorobium phaeovibrioides sp. strain PhvTcv-s14, from the Phylum Chlorobi.</title>
        <authorList>
            <person name="Babenko V."/>
            <person name="Boldyreva D."/>
            <person name="Kanygina A."/>
            <person name="Selezneva O."/>
            <person name="Akopiyan T."/>
            <person name="Lunina O."/>
        </authorList>
    </citation>
    <scope>NUCLEOTIDE SEQUENCE [LARGE SCALE GENOMIC DNA]</scope>
    <source>
        <strain evidence="8 9">GrTcv12</strain>
    </source>
</reference>
<dbReference type="GO" id="GO:0006355">
    <property type="term" value="P:regulation of DNA-templated transcription"/>
    <property type="evidence" value="ECO:0007669"/>
    <property type="project" value="InterPro"/>
</dbReference>
<dbReference type="Gene3D" id="1.10.10.10">
    <property type="entry name" value="Winged helix-like DNA-binding domain superfamily/Winged helix DNA-binding domain"/>
    <property type="match status" value="1"/>
</dbReference>
<proteinExistence type="predicted"/>
<dbReference type="Pfam" id="PF00072">
    <property type="entry name" value="Response_reg"/>
    <property type="match status" value="1"/>
</dbReference>
<evidence type="ECO:0000259" key="7">
    <source>
        <dbReference type="PROSITE" id="PS50110"/>
    </source>
</evidence>
<dbReference type="GO" id="GO:0000976">
    <property type="term" value="F:transcription cis-regulatory region binding"/>
    <property type="evidence" value="ECO:0007669"/>
    <property type="project" value="TreeGrafter"/>
</dbReference>
<dbReference type="SMART" id="SM00862">
    <property type="entry name" value="Trans_reg_C"/>
    <property type="match status" value="1"/>
</dbReference>
<comment type="caution">
    <text evidence="8">The sequence shown here is derived from an EMBL/GenBank/DDBJ whole genome shotgun (WGS) entry which is preliminary data.</text>
</comment>
<evidence type="ECO:0000256" key="4">
    <source>
        <dbReference type="ARBA" id="ARBA00023125"/>
    </source>
</evidence>
<dbReference type="InterPro" id="IPR036388">
    <property type="entry name" value="WH-like_DNA-bd_sf"/>
</dbReference>
<evidence type="ECO:0000313" key="9">
    <source>
        <dbReference type="Proteomes" id="UP000327458"/>
    </source>
</evidence>
<accession>A0A5M8IAQ5</accession>
<gene>
    <name evidence="8" type="ORF">FP507_05170</name>
</gene>
<dbReference type="Pfam" id="PF00486">
    <property type="entry name" value="Trans_reg_C"/>
    <property type="match status" value="1"/>
</dbReference>